<dbReference type="AlphaFoldDB" id="A0A0F5HKM4"/>
<evidence type="ECO:0000313" key="2">
    <source>
        <dbReference type="EMBL" id="KKB36743.1"/>
    </source>
</evidence>
<evidence type="ECO:0000256" key="1">
    <source>
        <dbReference type="SAM" id="Phobius"/>
    </source>
</evidence>
<accession>A0A0F5HKM4</accession>
<keyword evidence="1" id="KW-0812">Transmembrane</keyword>
<organism evidence="2 3">
    <name type="scientific">Bacillus thermotolerans</name>
    <name type="common">Quasibacillus thermotolerans</name>
    <dbReference type="NCBI Taxonomy" id="1221996"/>
    <lineage>
        <taxon>Bacteria</taxon>
        <taxon>Bacillati</taxon>
        <taxon>Bacillota</taxon>
        <taxon>Bacilli</taxon>
        <taxon>Bacillales</taxon>
        <taxon>Bacillaceae</taxon>
        <taxon>Bacillus</taxon>
    </lineage>
</organism>
<sequence length="84" mass="9286">MAILIGVFLILWGLLVICFSIFKLKRGDGRDKHTVNGSFLIEVELLLKLLDRFPVNVVRGLIIFIGISFIISGAATILLALSFI</sequence>
<accession>A0A0F5HU23</accession>
<gene>
    <name evidence="2" type="ORF">QY95_03011</name>
</gene>
<proteinExistence type="predicted"/>
<keyword evidence="1" id="KW-0472">Membrane</keyword>
<evidence type="ECO:0008006" key="4">
    <source>
        <dbReference type="Google" id="ProtNLM"/>
    </source>
</evidence>
<evidence type="ECO:0000313" key="3">
    <source>
        <dbReference type="Proteomes" id="UP000031563"/>
    </source>
</evidence>
<comment type="caution">
    <text evidence="2">The sequence shown here is derived from an EMBL/GenBank/DDBJ whole genome shotgun (WGS) entry which is preliminary data.</text>
</comment>
<reference evidence="2" key="1">
    <citation type="submission" date="2015-02" db="EMBL/GenBank/DDBJ databases">
        <title>Genome Assembly of Bacillaceae bacterium MTCC 8252.</title>
        <authorList>
            <person name="Verma A."/>
            <person name="Khatri I."/>
            <person name="Mual P."/>
            <person name="Subramanian S."/>
            <person name="Krishnamurthi S."/>
        </authorList>
    </citation>
    <scope>NUCLEOTIDE SEQUENCE [LARGE SCALE GENOMIC DNA]</scope>
    <source>
        <strain evidence="2">MTCC 8252</strain>
    </source>
</reference>
<dbReference type="EMBL" id="JWIR02000059">
    <property type="protein sequence ID" value="KKB36743.1"/>
    <property type="molecule type" value="Genomic_DNA"/>
</dbReference>
<keyword evidence="3" id="KW-1185">Reference proteome</keyword>
<feature type="transmembrane region" description="Helical" evidence="1">
    <location>
        <begin position="57"/>
        <end position="81"/>
    </location>
</feature>
<dbReference type="STRING" id="1221996.QY95_03011"/>
<keyword evidence="1" id="KW-1133">Transmembrane helix</keyword>
<protein>
    <recommendedName>
        <fullName evidence="4">DUF3899 domain-containing protein</fullName>
    </recommendedName>
</protein>
<dbReference type="Proteomes" id="UP000031563">
    <property type="component" value="Unassembled WGS sequence"/>
</dbReference>
<dbReference type="RefSeq" id="WP_039236071.1">
    <property type="nucleotide sequence ID" value="NZ_JWIQ02000002.1"/>
</dbReference>
<name>A0A0F5HKM4_BACTR</name>